<accession>A0A1G2QEZ6</accession>
<dbReference type="Gene3D" id="3.40.50.150">
    <property type="entry name" value="Vaccinia Virus protein VP39"/>
    <property type="match status" value="1"/>
</dbReference>
<dbReference type="EMBL" id="MHTH01000005">
    <property type="protein sequence ID" value="OHA59146.1"/>
    <property type="molecule type" value="Genomic_DNA"/>
</dbReference>
<protein>
    <recommendedName>
        <fullName evidence="3">Methyltransferase type 11</fullName>
    </recommendedName>
</protein>
<comment type="caution">
    <text evidence="1">The sequence shown here is derived from an EMBL/GenBank/DDBJ whole genome shotgun (WGS) entry which is preliminary data.</text>
</comment>
<gene>
    <name evidence="1" type="ORF">A2370_03095</name>
</gene>
<sequence length="302" mass="34717">MISDKCNLCSNNIFSSYLNSDKMLRCDSCQVIFLAPEQIPHDLNNYYQNNVFYAENASKPDLVRGMVRAANFYLKIIAKQIKNPAGKLLVDVGSNYGILMEEAERVGFQTIGLEKNNILVKKGRRRGLNISTDNLTELKTLRPIDIITAMHVLEHLPDPRSFIKDAYKKLAIGGILVIGVPNVESHLARKDGLSWRYMAIEHLFYFSEKTLRSLLEAEGFEIIEIRKDGSNLEEQGIKKLLRYLVGQPILRDRFQVKSHEGRQPLLVSQTNWLKNIFKRLIIIIIKVLQREDFILITSRKKD</sequence>
<dbReference type="PANTHER" id="PTHR43861">
    <property type="entry name" value="TRANS-ACONITATE 2-METHYLTRANSFERASE-RELATED"/>
    <property type="match status" value="1"/>
</dbReference>
<evidence type="ECO:0000313" key="1">
    <source>
        <dbReference type="EMBL" id="OHA59146.1"/>
    </source>
</evidence>
<evidence type="ECO:0000313" key="2">
    <source>
        <dbReference type="Proteomes" id="UP000176222"/>
    </source>
</evidence>
<name>A0A1G2QEZ6_9BACT</name>
<dbReference type="SUPFAM" id="SSF53335">
    <property type="entry name" value="S-adenosyl-L-methionine-dependent methyltransferases"/>
    <property type="match status" value="1"/>
</dbReference>
<dbReference type="InterPro" id="IPR029063">
    <property type="entry name" value="SAM-dependent_MTases_sf"/>
</dbReference>
<dbReference type="AlphaFoldDB" id="A0A1G2QEZ6"/>
<dbReference type="CDD" id="cd02440">
    <property type="entry name" value="AdoMet_MTases"/>
    <property type="match status" value="1"/>
</dbReference>
<dbReference type="STRING" id="1802436.A2370_03095"/>
<reference evidence="1 2" key="1">
    <citation type="journal article" date="2016" name="Nat. Commun.">
        <title>Thousands of microbial genomes shed light on interconnected biogeochemical processes in an aquifer system.</title>
        <authorList>
            <person name="Anantharaman K."/>
            <person name="Brown C.T."/>
            <person name="Hug L.A."/>
            <person name="Sharon I."/>
            <person name="Castelle C.J."/>
            <person name="Probst A.J."/>
            <person name="Thomas B.C."/>
            <person name="Singh A."/>
            <person name="Wilkins M.J."/>
            <person name="Karaoz U."/>
            <person name="Brodie E.L."/>
            <person name="Williams K.H."/>
            <person name="Hubbard S.S."/>
            <person name="Banfield J.F."/>
        </authorList>
    </citation>
    <scope>NUCLEOTIDE SEQUENCE [LARGE SCALE GENOMIC DNA]</scope>
</reference>
<organism evidence="1 2">
    <name type="scientific">Candidatus Vogelbacteria bacterium RIFOXYB1_FULL_42_16</name>
    <dbReference type="NCBI Taxonomy" id="1802436"/>
    <lineage>
        <taxon>Bacteria</taxon>
        <taxon>Candidatus Vogeliibacteriota</taxon>
    </lineage>
</organism>
<dbReference type="Pfam" id="PF13489">
    <property type="entry name" value="Methyltransf_23"/>
    <property type="match status" value="1"/>
</dbReference>
<proteinExistence type="predicted"/>
<dbReference type="Proteomes" id="UP000176222">
    <property type="component" value="Unassembled WGS sequence"/>
</dbReference>
<evidence type="ECO:0008006" key="3">
    <source>
        <dbReference type="Google" id="ProtNLM"/>
    </source>
</evidence>